<dbReference type="GO" id="GO:0005886">
    <property type="term" value="C:plasma membrane"/>
    <property type="evidence" value="ECO:0007669"/>
    <property type="project" value="TreeGrafter"/>
</dbReference>
<dbReference type="PANTHER" id="PTHR24220">
    <property type="entry name" value="IMPORT ATP-BINDING PROTEIN"/>
    <property type="match status" value="1"/>
</dbReference>
<dbReference type="RefSeq" id="WP_145111164.1">
    <property type="nucleotide sequence ID" value="NZ_CP036349.1"/>
</dbReference>
<dbReference type="InterPro" id="IPR027417">
    <property type="entry name" value="P-loop_NTPase"/>
</dbReference>
<dbReference type="Pfam" id="PF00005">
    <property type="entry name" value="ABC_tran"/>
    <property type="match status" value="1"/>
</dbReference>
<evidence type="ECO:0000313" key="2">
    <source>
        <dbReference type="EMBL" id="QDV73704.1"/>
    </source>
</evidence>
<reference evidence="2 3" key="1">
    <citation type="submission" date="2019-02" db="EMBL/GenBank/DDBJ databases">
        <title>Deep-cultivation of Planctomycetes and their phenomic and genomic characterization uncovers novel biology.</title>
        <authorList>
            <person name="Wiegand S."/>
            <person name="Jogler M."/>
            <person name="Boedeker C."/>
            <person name="Pinto D."/>
            <person name="Vollmers J."/>
            <person name="Rivas-Marin E."/>
            <person name="Kohn T."/>
            <person name="Peeters S.H."/>
            <person name="Heuer A."/>
            <person name="Rast P."/>
            <person name="Oberbeckmann S."/>
            <person name="Bunk B."/>
            <person name="Jeske O."/>
            <person name="Meyerdierks A."/>
            <person name="Storesund J.E."/>
            <person name="Kallscheuer N."/>
            <person name="Luecker S."/>
            <person name="Lage O.M."/>
            <person name="Pohl T."/>
            <person name="Merkel B.J."/>
            <person name="Hornburger P."/>
            <person name="Mueller R.-W."/>
            <person name="Bruemmer F."/>
            <person name="Labrenz M."/>
            <person name="Spormann A.M."/>
            <person name="Op den Camp H."/>
            <person name="Overmann J."/>
            <person name="Amann R."/>
            <person name="Jetten M.S.M."/>
            <person name="Mascher T."/>
            <person name="Medema M.H."/>
            <person name="Devos D.P."/>
            <person name="Kaster A.-K."/>
            <person name="Ovreas L."/>
            <person name="Rohde M."/>
            <person name="Galperin M.Y."/>
            <person name="Jogler C."/>
        </authorList>
    </citation>
    <scope>NUCLEOTIDE SEQUENCE [LARGE SCALE GENOMIC DNA]</scope>
    <source>
        <strain evidence="2 3">Spa11</strain>
    </source>
</reference>
<dbReference type="InterPro" id="IPR015854">
    <property type="entry name" value="ABC_transpr_LolD-like"/>
</dbReference>
<organism evidence="2 3">
    <name type="scientific">Botrimarina mediterranea</name>
    <dbReference type="NCBI Taxonomy" id="2528022"/>
    <lineage>
        <taxon>Bacteria</taxon>
        <taxon>Pseudomonadati</taxon>
        <taxon>Planctomycetota</taxon>
        <taxon>Planctomycetia</taxon>
        <taxon>Pirellulales</taxon>
        <taxon>Lacipirellulaceae</taxon>
        <taxon>Botrimarina</taxon>
    </lineage>
</organism>
<gene>
    <name evidence="2" type="primary">ytrE_3</name>
    <name evidence="2" type="ORF">Spa11_19030</name>
</gene>
<dbReference type="Proteomes" id="UP000316426">
    <property type="component" value="Chromosome"/>
</dbReference>
<dbReference type="GO" id="GO:0005524">
    <property type="term" value="F:ATP binding"/>
    <property type="evidence" value="ECO:0007669"/>
    <property type="project" value="UniProtKB-KW"/>
</dbReference>
<dbReference type="InterPro" id="IPR003439">
    <property type="entry name" value="ABC_transporter-like_ATP-bd"/>
</dbReference>
<dbReference type="KEGG" id="bmei:Spa11_19030"/>
<protein>
    <submittedName>
        <fullName evidence="2">ABC transporter ATP-binding protein YtrE</fullName>
    </submittedName>
</protein>
<keyword evidence="3" id="KW-1185">Reference proteome</keyword>
<dbReference type="GO" id="GO:0016887">
    <property type="term" value="F:ATP hydrolysis activity"/>
    <property type="evidence" value="ECO:0007669"/>
    <property type="project" value="InterPro"/>
</dbReference>
<keyword evidence="2" id="KW-0547">Nucleotide-binding</keyword>
<dbReference type="SUPFAM" id="SSF52540">
    <property type="entry name" value="P-loop containing nucleoside triphosphate hydrolases"/>
    <property type="match status" value="1"/>
</dbReference>
<evidence type="ECO:0000313" key="3">
    <source>
        <dbReference type="Proteomes" id="UP000316426"/>
    </source>
</evidence>
<dbReference type="Gene3D" id="3.40.50.300">
    <property type="entry name" value="P-loop containing nucleotide triphosphate hydrolases"/>
    <property type="match status" value="1"/>
</dbReference>
<feature type="domain" description="ABC transporter" evidence="1">
    <location>
        <begin position="4"/>
        <end position="226"/>
    </location>
</feature>
<dbReference type="PANTHER" id="PTHR24220:SF86">
    <property type="entry name" value="ABC TRANSPORTER ABCH.1"/>
    <property type="match status" value="1"/>
</dbReference>
<keyword evidence="2" id="KW-0067">ATP-binding</keyword>
<dbReference type="PROSITE" id="PS50893">
    <property type="entry name" value="ABC_TRANSPORTER_2"/>
    <property type="match status" value="1"/>
</dbReference>
<dbReference type="GO" id="GO:0022857">
    <property type="term" value="F:transmembrane transporter activity"/>
    <property type="evidence" value="ECO:0007669"/>
    <property type="project" value="TreeGrafter"/>
</dbReference>
<sequence>MHQIHFLTQAFEQSGSLTCELVGLSLDIASNEFVAILEPSGTPTTLLFSILGGGCAPTAGRVVIEGVSLYDVPHHRLQHIRMTQIGRFSHTMGLRGSISACRSVEAPLIPLGIHAWERRALAIEALQQVGISYHTDHLNCELSSVQKMQVGLARAIVHKPRLLLVEVPHNALPPDVRRQMLRILGDLHKKGHTVVIVTDNSSTAAVAQRAVSPIKRPRRDFFRRAAA</sequence>
<dbReference type="EMBL" id="CP036349">
    <property type="protein sequence ID" value="QDV73704.1"/>
    <property type="molecule type" value="Genomic_DNA"/>
</dbReference>
<evidence type="ECO:0000259" key="1">
    <source>
        <dbReference type="PROSITE" id="PS50893"/>
    </source>
</evidence>
<accession>A0A518K7D8</accession>
<dbReference type="AlphaFoldDB" id="A0A518K7D8"/>
<name>A0A518K7D8_9BACT</name>
<proteinExistence type="predicted"/>